<evidence type="ECO:0000313" key="2">
    <source>
        <dbReference type="EMBL" id="CAH2266991.1"/>
    </source>
</evidence>
<protein>
    <submittedName>
        <fullName evidence="2">Jg6690 protein</fullName>
    </submittedName>
</protein>
<dbReference type="EMBL" id="CAKXAJ010026337">
    <property type="protein sequence ID" value="CAH2266991.1"/>
    <property type="molecule type" value="Genomic_DNA"/>
</dbReference>
<name>A0A8S4SEA5_9NEOP</name>
<dbReference type="PANTHER" id="PTHR11257:SF13">
    <property type="entry name" value="GEO07322P1"/>
    <property type="match status" value="1"/>
</dbReference>
<sequence length="132" mass="15013">MQSIVILMTLLSMALAIPSQTYDPEYDNFNAEDLVENVRLLRSYGKCFLEKGPCTAEGSDIKKIIPEALRTSCAKCTPKQQQLVRTVARAFQSKLPDLWKELVLKEDPKGEFREAFTQFLDNSDITALKMKH</sequence>
<evidence type="ECO:0000256" key="1">
    <source>
        <dbReference type="SAM" id="SignalP"/>
    </source>
</evidence>
<dbReference type="Pfam" id="PF03392">
    <property type="entry name" value="OS-D"/>
    <property type="match status" value="1"/>
</dbReference>
<dbReference type="SUPFAM" id="SSF100910">
    <property type="entry name" value="Chemosensory protein Csp2"/>
    <property type="match status" value="1"/>
</dbReference>
<proteinExistence type="predicted"/>
<accession>A0A8S4SEA5</accession>
<dbReference type="InterPro" id="IPR005055">
    <property type="entry name" value="A10/PebIII"/>
</dbReference>
<feature type="chain" id="PRO_5035744201" evidence="1">
    <location>
        <begin position="17"/>
        <end position="132"/>
    </location>
</feature>
<keyword evidence="1" id="KW-0732">Signal</keyword>
<dbReference type="AlphaFoldDB" id="A0A8S4SEA5"/>
<evidence type="ECO:0000313" key="3">
    <source>
        <dbReference type="Proteomes" id="UP000838756"/>
    </source>
</evidence>
<keyword evidence="3" id="KW-1185">Reference proteome</keyword>
<feature type="signal peptide" evidence="1">
    <location>
        <begin position="1"/>
        <end position="16"/>
    </location>
</feature>
<dbReference type="Gene3D" id="1.10.2080.10">
    <property type="entry name" value="Insect odorant-binding protein A10/Ejaculatory bulb-specific protein 3"/>
    <property type="match status" value="1"/>
</dbReference>
<comment type="caution">
    <text evidence="2">The sequence shown here is derived from an EMBL/GenBank/DDBJ whole genome shotgun (WGS) entry which is preliminary data.</text>
</comment>
<dbReference type="InterPro" id="IPR036682">
    <property type="entry name" value="OS_D_A10/PebIII_sf"/>
</dbReference>
<dbReference type="PANTHER" id="PTHR11257">
    <property type="entry name" value="CHEMOSENSORY PROTEIN-RELATED"/>
    <property type="match status" value="1"/>
</dbReference>
<organism evidence="2 3">
    <name type="scientific">Pararge aegeria aegeria</name>
    <dbReference type="NCBI Taxonomy" id="348720"/>
    <lineage>
        <taxon>Eukaryota</taxon>
        <taxon>Metazoa</taxon>
        <taxon>Ecdysozoa</taxon>
        <taxon>Arthropoda</taxon>
        <taxon>Hexapoda</taxon>
        <taxon>Insecta</taxon>
        <taxon>Pterygota</taxon>
        <taxon>Neoptera</taxon>
        <taxon>Endopterygota</taxon>
        <taxon>Lepidoptera</taxon>
        <taxon>Glossata</taxon>
        <taxon>Ditrysia</taxon>
        <taxon>Papilionoidea</taxon>
        <taxon>Nymphalidae</taxon>
        <taxon>Satyrinae</taxon>
        <taxon>Satyrini</taxon>
        <taxon>Parargina</taxon>
        <taxon>Pararge</taxon>
    </lineage>
</organism>
<gene>
    <name evidence="2" type="primary">jg6690</name>
    <name evidence="2" type="ORF">PAEG_LOCUS25586</name>
</gene>
<dbReference type="Proteomes" id="UP000838756">
    <property type="component" value="Unassembled WGS sequence"/>
</dbReference>
<dbReference type="OrthoDB" id="6344725at2759"/>
<reference evidence="2" key="1">
    <citation type="submission" date="2022-03" db="EMBL/GenBank/DDBJ databases">
        <authorList>
            <person name="Lindestad O."/>
        </authorList>
    </citation>
    <scope>NUCLEOTIDE SEQUENCE</scope>
</reference>